<dbReference type="Pfam" id="PF00106">
    <property type="entry name" value="adh_short"/>
    <property type="match status" value="1"/>
</dbReference>
<dbReference type="CDD" id="cd05233">
    <property type="entry name" value="SDR_c"/>
    <property type="match status" value="1"/>
</dbReference>
<reference evidence="4 5" key="1">
    <citation type="submission" date="2024-06" db="EMBL/GenBank/DDBJ databases">
        <title>The Natural Products Discovery Center: Release of the First 8490 Sequenced Strains for Exploring Actinobacteria Biosynthetic Diversity.</title>
        <authorList>
            <person name="Kalkreuter E."/>
            <person name="Kautsar S.A."/>
            <person name="Yang D."/>
            <person name="Bader C.D."/>
            <person name="Teijaro C.N."/>
            <person name="Fluegel L."/>
            <person name="Davis C.M."/>
            <person name="Simpson J.R."/>
            <person name="Lauterbach L."/>
            <person name="Steele A.D."/>
            <person name="Gui C."/>
            <person name="Meng S."/>
            <person name="Li G."/>
            <person name="Viehrig K."/>
            <person name="Ye F."/>
            <person name="Su P."/>
            <person name="Kiefer A.F."/>
            <person name="Nichols A."/>
            <person name="Cepeda A.J."/>
            <person name="Yan W."/>
            <person name="Fan B."/>
            <person name="Jiang Y."/>
            <person name="Adhikari A."/>
            <person name="Zheng C.-J."/>
            <person name="Schuster L."/>
            <person name="Cowan T.M."/>
            <person name="Smanski M.J."/>
            <person name="Chevrette M.G."/>
            <person name="De Carvalho L.P.S."/>
            <person name="Shen B."/>
        </authorList>
    </citation>
    <scope>NUCLEOTIDE SEQUENCE [LARGE SCALE GENOMIC DNA]</scope>
    <source>
        <strain evidence="4 5">NPDC050100</strain>
    </source>
</reference>
<dbReference type="PROSITE" id="PS00061">
    <property type="entry name" value="ADH_SHORT"/>
    <property type="match status" value="1"/>
</dbReference>
<evidence type="ECO:0000256" key="2">
    <source>
        <dbReference type="ARBA" id="ARBA00023002"/>
    </source>
</evidence>
<keyword evidence="5" id="KW-1185">Reference proteome</keyword>
<dbReference type="PRINTS" id="PR00080">
    <property type="entry name" value="SDRFAMILY"/>
</dbReference>
<dbReference type="InterPro" id="IPR002347">
    <property type="entry name" value="SDR_fam"/>
</dbReference>
<dbReference type="InterPro" id="IPR036291">
    <property type="entry name" value="NAD(P)-bd_dom_sf"/>
</dbReference>
<keyword evidence="2" id="KW-0560">Oxidoreductase</keyword>
<dbReference type="PANTHER" id="PTHR44196">
    <property type="entry name" value="DEHYDROGENASE/REDUCTASE SDR FAMILY MEMBER 7B"/>
    <property type="match status" value="1"/>
</dbReference>
<dbReference type="EMBL" id="JBFALK010000022">
    <property type="protein sequence ID" value="MEV0973541.1"/>
    <property type="molecule type" value="Genomic_DNA"/>
</dbReference>
<dbReference type="RefSeq" id="WP_358139251.1">
    <property type="nucleotide sequence ID" value="NZ_JBFALK010000022.1"/>
</dbReference>
<comment type="similarity">
    <text evidence="1 3">Belongs to the short-chain dehydrogenases/reductases (SDR) family.</text>
</comment>
<protein>
    <submittedName>
        <fullName evidence="4">SDR family oxidoreductase</fullName>
    </submittedName>
</protein>
<sequence>MPVTPVPVSPGVALVTGAGSGIGAAVAASLAKARYTVVCAGRRADRVAEVAGAIRAAGGAASAVPLDVRASDQVEAAVAGVAEEYGRLDVLVNNAGVFRKGEILTLSDEAWRETLDANLTGAFNCARAAAGLMAGQEPVAGKRGHIVNVNSGAGLRGYPTGAAYSASKFGLLGLSDTLRQEVADHLVKVTDLVVAAMVESELSNRIVADRLPASVVGELVRSLVALEGPAVVTRLDLGQLPPAAP</sequence>
<dbReference type="Proteomes" id="UP001551675">
    <property type="component" value="Unassembled WGS sequence"/>
</dbReference>
<evidence type="ECO:0000313" key="5">
    <source>
        <dbReference type="Proteomes" id="UP001551675"/>
    </source>
</evidence>
<dbReference type="PRINTS" id="PR00081">
    <property type="entry name" value="GDHRDH"/>
</dbReference>
<evidence type="ECO:0000256" key="3">
    <source>
        <dbReference type="RuleBase" id="RU000363"/>
    </source>
</evidence>
<dbReference type="PANTHER" id="PTHR44196:SF1">
    <property type="entry name" value="DEHYDROGENASE_REDUCTASE SDR FAMILY MEMBER 7B"/>
    <property type="match status" value="1"/>
</dbReference>
<dbReference type="Gene3D" id="3.40.50.720">
    <property type="entry name" value="NAD(P)-binding Rossmann-like Domain"/>
    <property type="match status" value="1"/>
</dbReference>
<organism evidence="4 5">
    <name type="scientific">Microtetraspora glauca</name>
    <dbReference type="NCBI Taxonomy" id="1996"/>
    <lineage>
        <taxon>Bacteria</taxon>
        <taxon>Bacillati</taxon>
        <taxon>Actinomycetota</taxon>
        <taxon>Actinomycetes</taxon>
        <taxon>Streptosporangiales</taxon>
        <taxon>Streptosporangiaceae</taxon>
        <taxon>Microtetraspora</taxon>
    </lineage>
</organism>
<dbReference type="SUPFAM" id="SSF51735">
    <property type="entry name" value="NAD(P)-binding Rossmann-fold domains"/>
    <property type="match status" value="1"/>
</dbReference>
<gene>
    <name evidence="4" type="ORF">AB0I59_33480</name>
</gene>
<proteinExistence type="inferred from homology"/>
<accession>A0ABV3GPJ6</accession>
<dbReference type="InterPro" id="IPR020904">
    <property type="entry name" value="Sc_DH/Rdtase_CS"/>
</dbReference>
<comment type="caution">
    <text evidence="4">The sequence shown here is derived from an EMBL/GenBank/DDBJ whole genome shotgun (WGS) entry which is preliminary data.</text>
</comment>
<name>A0ABV3GPJ6_MICGL</name>
<evidence type="ECO:0000313" key="4">
    <source>
        <dbReference type="EMBL" id="MEV0973541.1"/>
    </source>
</evidence>
<evidence type="ECO:0000256" key="1">
    <source>
        <dbReference type="ARBA" id="ARBA00006484"/>
    </source>
</evidence>